<dbReference type="Proteomes" id="UP001059859">
    <property type="component" value="Chromosome"/>
</dbReference>
<dbReference type="RefSeq" id="WP_260653596.1">
    <property type="nucleotide sequence ID" value="NZ_CP104275.1"/>
</dbReference>
<name>A0ABY5YTV1_9MICC</name>
<keyword evidence="1" id="KW-0472">Membrane</keyword>
<feature type="transmembrane region" description="Helical" evidence="1">
    <location>
        <begin position="72"/>
        <end position="92"/>
    </location>
</feature>
<protein>
    <submittedName>
        <fullName evidence="2">Uncharacterized protein</fullName>
    </submittedName>
</protein>
<evidence type="ECO:0000313" key="2">
    <source>
        <dbReference type="EMBL" id="UWX98515.1"/>
    </source>
</evidence>
<organism evidence="2 3">
    <name type="scientific">Arthrobacter zhaoxinii</name>
    <dbReference type="NCBI Taxonomy" id="2964616"/>
    <lineage>
        <taxon>Bacteria</taxon>
        <taxon>Bacillati</taxon>
        <taxon>Actinomycetota</taxon>
        <taxon>Actinomycetes</taxon>
        <taxon>Micrococcales</taxon>
        <taxon>Micrococcaceae</taxon>
        <taxon>Arthrobacter</taxon>
    </lineage>
</organism>
<evidence type="ECO:0000256" key="1">
    <source>
        <dbReference type="SAM" id="Phobius"/>
    </source>
</evidence>
<feature type="transmembrane region" description="Helical" evidence="1">
    <location>
        <begin position="35"/>
        <end position="52"/>
    </location>
</feature>
<accession>A0ABY5YTV1</accession>
<feature type="transmembrane region" description="Helical" evidence="1">
    <location>
        <begin position="104"/>
        <end position="123"/>
    </location>
</feature>
<proteinExistence type="predicted"/>
<sequence length="137" mass="14726">MSHSLESGGAPSEVAEKQITADARSAKKAALIRDVLYALALLICVGLTVYVLQNVPSGTRLPFSGRRGVDEISVPYAMIMPSVVMVLIWWIGKRRPLRPGKAALIRKYVFSTLIPLVVVAGQLETARKLIDIGALGG</sequence>
<gene>
    <name evidence="2" type="ORF">N2K95_07690</name>
</gene>
<keyword evidence="1" id="KW-0812">Transmembrane</keyword>
<keyword evidence="1" id="KW-1133">Transmembrane helix</keyword>
<dbReference type="EMBL" id="CP104275">
    <property type="protein sequence ID" value="UWX98515.1"/>
    <property type="molecule type" value="Genomic_DNA"/>
</dbReference>
<evidence type="ECO:0000313" key="3">
    <source>
        <dbReference type="Proteomes" id="UP001059859"/>
    </source>
</evidence>
<reference evidence="2" key="1">
    <citation type="submission" date="2022-09" db="EMBL/GenBank/DDBJ databases">
        <title>Novel species in genus Arthrobacter.</title>
        <authorList>
            <person name="Liu Y."/>
        </authorList>
    </citation>
    <scope>NUCLEOTIDE SEQUENCE</scope>
    <source>
        <strain evidence="2">Zg-Y815</strain>
    </source>
</reference>
<keyword evidence="3" id="KW-1185">Reference proteome</keyword>